<protein>
    <submittedName>
        <fullName evidence="2">Uncharacterized protein</fullName>
    </submittedName>
</protein>
<dbReference type="Gene3D" id="2.120.10.80">
    <property type="entry name" value="Kelch-type beta propeller"/>
    <property type="match status" value="1"/>
</dbReference>
<sequence>MRKYIYCIIACLCQGFAVMSQSHGLEFSSHEVVPEHRTALDLTPGAPYCLKDGQTELAFQLAFRPHLETYFGYILRMLTEDRQNIDLVYNQRTMTIHFVIGEKITGSAPLDSSLLTGQWLRLRVVLDAGTQTAAFYCNDKPAGSGRMPFKKGSCARIFFGAIKHEGFQTLDVPPMRLRDVRLRENGTIARSYPLNESSGQEARDEAKGTPARATNPVWIKPRHQQWQNRLTLETTGTPSLAYNERDDLLYVVTDDTLFTYSLRNGALRADPAGRGNRILPAGNQSVYDPHSHRILNFYIDEKKVATLTPGSDRWSNTFYATELTEWWQANKFYAPADSSLYIISGYGQLHYKNTVQRYRFRDNRWDSVPATGDPFSPRYLAGLGLNAAGDTAFIIGGYGSNTGDQAVNPRFTYDMLAYSVQSGTFKHLYTLPQPEHHFCFANSLIIDSASREYYGLIYPTDRFQSSLQLVRGSLSEPEFRLMGDSLPYQFYDIGSFADLYYSPQSQQLIAVTIYNNKDSVSGVRAWSLDFPPNALQPAVPERKADRRLWLLLVPVALVLFVVFRKKKKVVRTEEPKEVVHHEMPLEPAARLPEKSAVFLFGQFEAFDREGNDITKQFTPLLKELFLLLIVHSMKDSKGISSDSLYEALWSDKSPKDAKNNFSVNLVKLKGVLEKIGGFHAGKEPGRWRLEILADSAYIDYAAFVKLTQRPAGEAPDKQTVAALLEIVQRGAFLRTTHYEWLDDVKFQIAGTVSDVLLRYMSSADKHAEADFILRAANAIFGFDHLNEEALAYKCRSLNQLGRHSLARDAYEKFAKEYRENYGQEFGTPFVEVLQH</sequence>
<dbReference type="InterPro" id="IPR011043">
    <property type="entry name" value="Gal_Oxase/kelch_b-propeller"/>
</dbReference>
<dbReference type="Proteomes" id="UP001485459">
    <property type="component" value="Chromosome"/>
</dbReference>
<evidence type="ECO:0000256" key="1">
    <source>
        <dbReference type="SAM" id="MobiDB-lite"/>
    </source>
</evidence>
<dbReference type="PANTHER" id="PTHR35807">
    <property type="entry name" value="TRANSCRIPTIONAL REGULATOR REDD-RELATED"/>
    <property type="match status" value="1"/>
</dbReference>
<dbReference type="PANTHER" id="PTHR35807:SF1">
    <property type="entry name" value="TRANSCRIPTIONAL REGULATOR REDD"/>
    <property type="match status" value="1"/>
</dbReference>
<dbReference type="InterPro" id="IPR015915">
    <property type="entry name" value="Kelch-typ_b-propeller"/>
</dbReference>
<name>A0ABZ2YPL1_9BACT</name>
<keyword evidence="3" id="KW-1185">Reference proteome</keyword>
<proteinExistence type="predicted"/>
<dbReference type="EMBL" id="CP149822">
    <property type="protein sequence ID" value="WZN41150.1"/>
    <property type="molecule type" value="Genomic_DNA"/>
</dbReference>
<evidence type="ECO:0000313" key="2">
    <source>
        <dbReference type="EMBL" id="WZN41150.1"/>
    </source>
</evidence>
<feature type="region of interest" description="Disordered" evidence="1">
    <location>
        <begin position="192"/>
        <end position="211"/>
    </location>
</feature>
<evidence type="ECO:0000313" key="3">
    <source>
        <dbReference type="Proteomes" id="UP001485459"/>
    </source>
</evidence>
<dbReference type="Gene3D" id="1.10.10.10">
    <property type="entry name" value="Winged helix-like DNA-binding domain superfamily/Winged helix DNA-binding domain"/>
    <property type="match status" value="1"/>
</dbReference>
<dbReference type="InterPro" id="IPR051677">
    <property type="entry name" value="AfsR-DnrI-RedD_regulator"/>
</dbReference>
<organism evidence="2 3">
    <name type="scientific">Chitinophaga pollutisoli</name>
    <dbReference type="NCBI Taxonomy" id="3133966"/>
    <lineage>
        <taxon>Bacteria</taxon>
        <taxon>Pseudomonadati</taxon>
        <taxon>Bacteroidota</taxon>
        <taxon>Chitinophagia</taxon>
        <taxon>Chitinophagales</taxon>
        <taxon>Chitinophagaceae</taxon>
        <taxon>Chitinophaga</taxon>
    </lineage>
</organism>
<accession>A0ABZ2YPL1</accession>
<reference evidence="3" key="1">
    <citation type="submission" date="2024-03" db="EMBL/GenBank/DDBJ databases">
        <title>Chitinophaga horti sp. nov., isolated from garden soil.</title>
        <authorList>
            <person name="Lee D.S."/>
            <person name="Han D.M."/>
            <person name="Baek J.H."/>
            <person name="Choi D.G."/>
            <person name="Jeon J.H."/>
            <person name="Jeon C.O."/>
        </authorList>
    </citation>
    <scope>NUCLEOTIDE SEQUENCE [LARGE SCALE GENOMIC DNA]</scope>
    <source>
        <strain evidence="3">GPA1</strain>
    </source>
</reference>
<dbReference type="RefSeq" id="WP_341836009.1">
    <property type="nucleotide sequence ID" value="NZ_CP149822.1"/>
</dbReference>
<gene>
    <name evidence="2" type="ORF">WJU16_24615</name>
</gene>
<dbReference type="InterPro" id="IPR036388">
    <property type="entry name" value="WH-like_DNA-bd_sf"/>
</dbReference>
<dbReference type="SUPFAM" id="SSF50965">
    <property type="entry name" value="Galactose oxidase, central domain"/>
    <property type="match status" value="1"/>
</dbReference>